<dbReference type="InterPro" id="IPR053137">
    <property type="entry name" value="NLR-like"/>
</dbReference>
<feature type="compositionally biased region" description="Pro residues" evidence="1">
    <location>
        <begin position="61"/>
        <end position="74"/>
    </location>
</feature>
<evidence type="ECO:0000313" key="4">
    <source>
        <dbReference type="EMBL" id="GAA3624030.1"/>
    </source>
</evidence>
<accession>A0ABP7A367</accession>
<proteinExistence type="predicted"/>
<comment type="caution">
    <text evidence="4">The sequence shown here is derived from an EMBL/GenBank/DDBJ whole genome shotgun (WGS) entry which is preliminary data.</text>
</comment>
<evidence type="ECO:0000256" key="1">
    <source>
        <dbReference type="SAM" id="MobiDB-lite"/>
    </source>
</evidence>
<dbReference type="InterPro" id="IPR047738">
    <property type="entry name" value="SAV_2336-like_N"/>
</dbReference>
<dbReference type="PANTHER" id="PTHR46082:SF6">
    <property type="entry name" value="AAA+ ATPASE DOMAIN-CONTAINING PROTEIN-RELATED"/>
    <property type="match status" value="1"/>
</dbReference>
<dbReference type="SUPFAM" id="SSF48452">
    <property type="entry name" value="TPR-like"/>
    <property type="match status" value="3"/>
</dbReference>
<evidence type="ECO:0000259" key="2">
    <source>
        <dbReference type="Pfam" id="PF00931"/>
    </source>
</evidence>
<feature type="region of interest" description="Disordered" evidence="1">
    <location>
        <begin position="54"/>
        <end position="133"/>
    </location>
</feature>
<feature type="region of interest" description="Disordered" evidence="1">
    <location>
        <begin position="596"/>
        <end position="625"/>
    </location>
</feature>
<dbReference type="Pfam" id="PF13424">
    <property type="entry name" value="TPR_12"/>
    <property type="match status" value="2"/>
</dbReference>
<dbReference type="Pfam" id="PF13374">
    <property type="entry name" value="TPR_10"/>
    <property type="match status" value="3"/>
</dbReference>
<dbReference type="InterPro" id="IPR002182">
    <property type="entry name" value="NB-ARC"/>
</dbReference>
<dbReference type="RefSeq" id="WP_346127652.1">
    <property type="nucleotide sequence ID" value="NZ_BAABBE010000002.1"/>
</dbReference>
<dbReference type="EMBL" id="BAABBE010000002">
    <property type="protein sequence ID" value="GAA3624030.1"/>
    <property type="molecule type" value="Genomic_DNA"/>
</dbReference>
<dbReference type="PANTHER" id="PTHR46082">
    <property type="entry name" value="ATP/GTP-BINDING PROTEIN-RELATED"/>
    <property type="match status" value="1"/>
</dbReference>
<organism evidence="4 5">
    <name type="scientific">Lentzea roselyniae</name>
    <dbReference type="NCBI Taxonomy" id="531940"/>
    <lineage>
        <taxon>Bacteria</taxon>
        <taxon>Bacillati</taxon>
        <taxon>Actinomycetota</taxon>
        <taxon>Actinomycetes</taxon>
        <taxon>Pseudonocardiales</taxon>
        <taxon>Pseudonocardiaceae</taxon>
        <taxon>Lentzea</taxon>
    </lineage>
</organism>
<feature type="compositionally biased region" description="Basic and acidic residues" evidence="1">
    <location>
        <begin position="84"/>
        <end position="99"/>
    </location>
</feature>
<dbReference type="SUPFAM" id="SSF52540">
    <property type="entry name" value="P-loop containing nucleoside triphosphate hydrolases"/>
    <property type="match status" value="1"/>
</dbReference>
<reference evidence="5" key="1">
    <citation type="journal article" date="2019" name="Int. J. Syst. Evol. Microbiol.">
        <title>The Global Catalogue of Microorganisms (GCM) 10K type strain sequencing project: providing services to taxonomists for standard genome sequencing and annotation.</title>
        <authorList>
            <consortium name="The Broad Institute Genomics Platform"/>
            <consortium name="The Broad Institute Genome Sequencing Center for Infectious Disease"/>
            <person name="Wu L."/>
            <person name="Ma J."/>
        </authorList>
    </citation>
    <scope>NUCLEOTIDE SEQUENCE [LARGE SCALE GENOMIC DNA]</scope>
    <source>
        <strain evidence="5">JCM 17494</strain>
    </source>
</reference>
<evidence type="ECO:0000313" key="5">
    <source>
        <dbReference type="Proteomes" id="UP001500711"/>
    </source>
</evidence>
<protein>
    <submittedName>
        <fullName evidence="4">FxSxx-COOH system tetratricopeptide repeat protein</fullName>
    </submittedName>
</protein>
<name>A0ABP7A367_9PSEU</name>
<feature type="domain" description="NB-ARC" evidence="2">
    <location>
        <begin position="662"/>
        <end position="820"/>
    </location>
</feature>
<dbReference type="Proteomes" id="UP001500711">
    <property type="component" value="Unassembled WGS sequence"/>
</dbReference>
<gene>
    <name evidence="4" type="primary">fxsT</name>
    <name evidence="4" type="ORF">GCM10022267_07660</name>
</gene>
<dbReference type="NCBIfam" id="NF041121">
    <property type="entry name" value="SAV_2336_NTERM"/>
    <property type="match status" value="1"/>
</dbReference>
<keyword evidence="5" id="KW-1185">Reference proteome</keyword>
<dbReference type="Pfam" id="PF00931">
    <property type="entry name" value="NB-ARC"/>
    <property type="match status" value="1"/>
</dbReference>
<dbReference type="NCBIfam" id="NF040586">
    <property type="entry name" value="FxSxx_TPR"/>
    <property type="match status" value="1"/>
</dbReference>
<dbReference type="Gene3D" id="3.40.50.300">
    <property type="entry name" value="P-loop containing nucleotide triphosphate hydrolases"/>
    <property type="match status" value="1"/>
</dbReference>
<dbReference type="Gene3D" id="1.25.40.10">
    <property type="entry name" value="Tetratricopeptide repeat domain"/>
    <property type="match status" value="3"/>
</dbReference>
<feature type="compositionally biased region" description="Polar residues" evidence="1">
    <location>
        <begin position="601"/>
        <end position="618"/>
    </location>
</feature>
<dbReference type="InterPro" id="IPR011990">
    <property type="entry name" value="TPR-like_helical_dom_sf"/>
</dbReference>
<feature type="domain" description="DUF7779" evidence="3">
    <location>
        <begin position="894"/>
        <end position="983"/>
    </location>
</feature>
<dbReference type="InterPro" id="IPR027417">
    <property type="entry name" value="P-loop_NTPase"/>
</dbReference>
<evidence type="ECO:0000259" key="3">
    <source>
        <dbReference type="Pfam" id="PF25000"/>
    </source>
</evidence>
<dbReference type="Pfam" id="PF25000">
    <property type="entry name" value="DUF7779"/>
    <property type="match status" value="1"/>
</dbReference>
<sequence length="1470" mass="162332">MSRLPRDERTPVDASTGFDAVVLQQFVQTGGQDQPLSTSDLTYREVRDALWLARQLHRPEPATPPAPPDDPVPPAATEQDEPDRESPAAEEENKPEPRDTTTAPAPPEPPKLAEEENWTPGPANVFPIPVGDGATTNGDSALAWPTVPALSEPRRIAGALRPFMRPAPSPWRRVLDEEATAVRAAQEGLWLPEWRPAPSRQFDVVLVADTAPSMEIWRQTVQDFLVLLQRQGAFRDVRLLRLDCSKASLADLVLRPEGQQERGHHWSDLVDPTGRRIVLVMTDAIGRAWHEGAASELLFRWGRVMPTAVVHVLEQRLWRWGGIATRRVRLCAPAPGSANKDLRVRVVEPDLALDVGDPAAIPVPVLGLSAEWFAGWSRLLTAPGSEWVETTAAMVQPRPDEPVVSTPEEPAEKLTARTRVMRFRTQASVQAFHLAGLLAATPLSLPLIKLVQRIMLPGASLSVLAEVVLGGLLKSVPAKGSSPDPTRVAYEFHDGVREELLSGVRRSDTIRVARMVGQYADRINATLRNFAAALDAPNDTADPTPIAENLPYIRVQEAVFRALSGPYSRRAKRLATSRLRLEYDVPVSIQQLERQAEQEKSSVQLTEPPNVTASTGGTFSAEGEDVTAPEFPLSVEQRREGMSKPQVWGSVPLRNPDFVGRKQLLESLRQRLLEPGATAVLPEALHGMGGVGKSQTVVEYIYQHAAEYDIVWWISAEHPAQITASLVELAKKMGLPTAATADTAIPTVLDALRRGEEPYSRWILVFDNADRPETVRQFFPAGSGHVVVTSRNSEWGNIARPVEVDLFTRAESKQLLNRRGGELTDADADRLAEALGDLPLAIEQAAAWRSQTGMQVSEYLDLLEQNRIELLEAGTSSDYQLPVAAAWNVPLNRLKQEHRAALQLLQVCAFFGPEPISRKLFSGARGTPVPEALAKAFADPIKLNRAVREISRYSLAKIDHRNNTLQLHRLVQTVLKNRLNADEQDVMRHAVHELLVKGDPGDPDSAANWPQYAALLPHATMSKAVNCHDDWVRELMINLVRYLLASGDYGGALDFSEQCISVWRDNLGETNLGTLKMSRWHAIALRRLGKIDQAMELNEKTLGLLRSEVGEDNDAFLSMLDTVAADRRTKGRFTEELELQQQVYERSKVILGETEPDTLYYAANLASCFRIMGDFFRARELDQETLSRRSVVLGEDHILTYRSRNALAMDIRESGDYVAAGKLQEETLEKQKELFGEDHPFTIGAMRNLAVALRKAGDHEGARQQSEQCVALYSRRHGEKHIDTVTSLMCLSADLRLIPDLARSLELAAQSHRLFKDIRGEDHPYTQIAATNLAVTCRLAGDPGRARALNEEAVAKLRELFHNDHPFTMVAATNLASDLAALGEHENAMRLDEDLLARSTEVLGAEHPSTLAVALNLSIDLTNVGRAEDAAILHSTTMAGFRRALGDNHPATLAASQSVRANCDSDTMEL</sequence>
<dbReference type="InterPro" id="IPR056681">
    <property type="entry name" value="DUF7779"/>
</dbReference>